<name>A0AA35K9D7_9SAUR</name>
<feature type="region of interest" description="Disordered" evidence="1">
    <location>
        <begin position="62"/>
        <end position="87"/>
    </location>
</feature>
<dbReference type="AlphaFoldDB" id="A0AA35K9D7"/>
<dbReference type="Proteomes" id="UP001178461">
    <property type="component" value="Chromosome 5"/>
</dbReference>
<dbReference type="EMBL" id="OX395130">
    <property type="protein sequence ID" value="CAI5773985.1"/>
    <property type="molecule type" value="Genomic_DNA"/>
</dbReference>
<organism evidence="2 3">
    <name type="scientific">Podarcis lilfordi</name>
    <name type="common">Lilford's wall lizard</name>
    <dbReference type="NCBI Taxonomy" id="74358"/>
    <lineage>
        <taxon>Eukaryota</taxon>
        <taxon>Metazoa</taxon>
        <taxon>Chordata</taxon>
        <taxon>Craniata</taxon>
        <taxon>Vertebrata</taxon>
        <taxon>Euteleostomi</taxon>
        <taxon>Lepidosauria</taxon>
        <taxon>Squamata</taxon>
        <taxon>Bifurcata</taxon>
        <taxon>Unidentata</taxon>
        <taxon>Episquamata</taxon>
        <taxon>Laterata</taxon>
        <taxon>Lacertibaenia</taxon>
        <taxon>Lacertidae</taxon>
        <taxon>Podarcis</taxon>
    </lineage>
</organism>
<keyword evidence="3" id="KW-1185">Reference proteome</keyword>
<protein>
    <submittedName>
        <fullName evidence="2">Uncharacterized protein</fullName>
    </submittedName>
</protein>
<sequence length="157" mass="17023">MRLPPPAAAAAGPGWPMKRDAPAEPLSWCNSLRLNTTAVPPPRLLHSGKELLQWKSRTGAHALPSAAGAPHRGIAARSDSATSANSRRQPDLNLVLVRAVLLSRRPPRIEVIDFQPQRGILNHVLANGLLPSLRDMAMDSVDWWILGGGGGDRWRMT</sequence>
<evidence type="ECO:0000256" key="1">
    <source>
        <dbReference type="SAM" id="MobiDB-lite"/>
    </source>
</evidence>
<proteinExistence type="predicted"/>
<evidence type="ECO:0000313" key="2">
    <source>
        <dbReference type="EMBL" id="CAI5773985.1"/>
    </source>
</evidence>
<gene>
    <name evidence="2" type="ORF">PODLI_1B022227</name>
</gene>
<evidence type="ECO:0000313" key="3">
    <source>
        <dbReference type="Proteomes" id="UP001178461"/>
    </source>
</evidence>
<accession>A0AA35K9D7</accession>
<reference evidence="2" key="1">
    <citation type="submission" date="2022-12" db="EMBL/GenBank/DDBJ databases">
        <authorList>
            <person name="Alioto T."/>
            <person name="Alioto T."/>
            <person name="Gomez Garrido J."/>
        </authorList>
    </citation>
    <scope>NUCLEOTIDE SEQUENCE</scope>
</reference>